<name>A0A1I5CKZ7_9ACTN</name>
<dbReference type="OrthoDB" id="3514520at2"/>
<proteinExistence type="predicted"/>
<keyword evidence="3" id="KW-1185">Reference proteome</keyword>
<dbReference type="AlphaFoldDB" id="A0A1I5CKZ7"/>
<dbReference type="GO" id="GO:0016810">
    <property type="term" value="F:hydrolase activity, acting on carbon-nitrogen (but not peptide) bonds"/>
    <property type="evidence" value="ECO:0007669"/>
    <property type="project" value="InterPro"/>
</dbReference>
<dbReference type="InterPro" id="IPR006680">
    <property type="entry name" value="Amidohydro-rel"/>
</dbReference>
<dbReference type="PANTHER" id="PTHR43135">
    <property type="entry name" value="ALPHA-D-RIBOSE 1-METHYLPHOSPHONATE 5-TRIPHOSPHATE DIPHOSPHATASE"/>
    <property type="match status" value="1"/>
</dbReference>
<evidence type="ECO:0000313" key="2">
    <source>
        <dbReference type="EMBL" id="SFN87679.1"/>
    </source>
</evidence>
<dbReference type="SUPFAM" id="SSF51338">
    <property type="entry name" value="Composite domain of metallo-dependent hydrolases"/>
    <property type="match status" value="1"/>
</dbReference>
<dbReference type="Proteomes" id="UP000183642">
    <property type="component" value="Unassembled WGS sequence"/>
</dbReference>
<sequence length="411" mass="41825">MTPASFLLRDVTVLDGTGADPVPGQAVVVEGRRIAWIGPADQAPSTAPESVVDGGGRTVLPGLVNCHVHLTADGAPDLFAQVAGDTVPVATLRAARSAWTTLQSGVTTVRDCGAADDIVVELAKEIARGAVPGPRVQAAGRVITMTGGHGHFIGREADGPDEVRKATRAEIKAGAAVIKVMATGGVLTPGVTPTQTALLPEELAVVAQEAHNSGRRVTTHAIGRAGIHNALLAGIDSVEHGFYFDDELLELAIDQGAFLVPTMLAVDGIVRNGRAQGIPGWVVEKAESEAAQQRESFAAAVTSGMRIAAGTDAGTPFNAHGDLARELALMVQHGLTPMQALVSATSGAAANLGMDGEIGTLEVGKLADLVLVDGDPLADVTATGRVVLVVKDGVVHHDELAGTGAAVPVPA</sequence>
<dbReference type="EMBL" id="FOWE01000001">
    <property type="protein sequence ID" value="SFN87679.1"/>
    <property type="molecule type" value="Genomic_DNA"/>
</dbReference>
<dbReference type="CDD" id="cd01299">
    <property type="entry name" value="Met_dep_hydrolase_A"/>
    <property type="match status" value="1"/>
</dbReference>
<gene>
    <name evidence="2" type="ORF">SAMN05660359_00383</name>
</gene>
<dbReference type="Pfam" id="PF01979">
    <property type="entry name" value="Amidohydro_1"/>
    <property type="match status" value="1"/>
</dbReference>
<evidence type="ECO:0000313" key="3">
    <source>
        <dbReference type="Proteomes" id="UP000183642"/>
    </source>
</evidence>
<dbReference type="InterPro" id="IPR057744">
    <property type="entry name" value="OTAase-like"/>
</dbReference>
<dbReference type="InterPro" id="IPR032466">
    <property type="entry name" value="Metal_Hydrolase"/>
</dbReference>
<dbReference type="Gene3D" id="3.20.20.140">
    <property type="entry name" value="Metal-dependent hydrolases"/>
    <property type="match status" value="1"/>
</dbReference>
<dbReference type="Gene3D" id="2.30.40.10">
    <property type="entry name" value="Urease, subunit C, domain 1"/>
    <property type="match status" value="1"/>
</dbReference>
<dbReference type="SUPFAM" id="SSF51556">
    <property type="entry name" value="Metallo-dependent hydrolases"/>
    <property type="match status" value="1"/>
</dbReference>
<organism evidence="2 3">
    <name type="scientific">Geodermatophilus obscurus</name>
    <dbReference type="NCBI Taxonomy" id="1861"/>
    <lineage>
        <taxon>Bacteria</taxon>
        <taxon>Bacillati</taxon>
        <taxon>Actinomycetota</taxon>
        <taxon>Actinomycetes</taxon>
        <taxon>Geodermatophilales</taxon>
        <taxon>Geodermatophilaceae</taxon>
        <taxon>Geodermatophilus</taxon>
    </lineage>
</organism>
<feature type="domain" description="Amidohydrolase-related" evidence="1">
    <location>
        <begin position="58"/>
        <end position="394"/>
    </location>
</feature>
<dbReference type="PANTHER" id="PTHR43135:SF3">
    <property type="entry name" value="ALPHA-D-RIBOSE 1-METHYLPHOSPHONATE 5-TRIPHOSPHATE DIPHOSPHATASE"/>
    <property type="match status" value="1"/>
</dbReference>
<protein>
    <submittedName>
        <fullName evidence="2">Imidazolonepropionase</fullName>
    </submittedName>
</protein>
<dbReference type="InterPro" id="IPR011059">
    <property type="entry name" value="Metal-dep_hydrolase_composite"/>
</dbReference>
<dbReference type="InterPro" id="IPR051781">
    <property type="entry name" value="Metallo-dep_Hydrolase"/>
</dbReference>
<accession>A0A1I5CKZ7</accession>
<dbReference type="RefSeq" id="WP_075011803.1">
    <property type="nucleotide sequence ID" value="NZ_FOWE01000001.1"/>
</dbReference>
<evidence type="ECO:0000259" key="1">
    <source>
        <dbReference type="Pfam" id="PF01979"/>
    </source>
</evidence>
<reference evidence="3" key="1">
    <citation type="submission" date="2016-10" db="EMBL/GenBank/DDBJ databases">
        <authorList>
            <person name="Varghese N."/>
            <person name="Submissions S."/>
        </authorList>
    </citation>
    <scope>NUCLEOTIDE SEQUENCE [LARGE SCALE GENOMIC DNA]</scope>
    <source>
        <strain evidence="3">DSM 43161</strain>
    </source>
</reference>